<name>A0A841U529_9BACL</name>
<protein>
    <submittedName>
        <fullName evidence="7">Carbohydrate kinase</fullName>
    </submittedName>
</protein>
<comment type="caution">
    <text evidence="7">The sequence shown here is derived from an EMBL/GenBank/DDBJ whole genome shotgun (WGS) entry which is preliminary data.</text>
</comment>
<dbReference type="Proteomes" id="UP000553776">
    <property type="component" value="Unassembled WGS sequence"/>
</dbReference>
<dbReference type="InterPro" id="IPR050306">
    <property type="entry name" value="PfkB_Carbo_kinase"/>
</dbReference>
<evidence type="ECO:0000256" key="4">
    <source>
        <dbReference type="ARBA" id="ARBA00022777"/>
    </source>
</evidence>
<keyword evidence="4 7" id="KW-0418">Kinase</keyword>
<dbReference type="InterPro" id="IPR011611">
    <property type="entry name" value="PfkB_dom"/>
</dbReference>
<dbReference type="Pfam" id="PF00294">
    <property type="entry name" value="PfkB"/>
    <property type="match status" value="1"/>
</dbReference>
<dbReference type="PANTHER" id="PTHR43085:SF1">
    <property type="entry name" value="PSEUDOURIDINE KINASE-RELATED"/>
    <property type="match status" value="1"/>
</dbReference>
<dbReference type="Gene3D" id="3.40.1190.20">
    <property type="match status" value="1"/>
</dbReference>
<evidence type="ECO:0000256" key="1">
    <source>
        <dbReference type="ARBA" id="ARBA00010688"/>
    </source>
</evidence>
<reference evidence="7 8" key="1">
    <citation type="submission" date="2020-08" db="EMBL/GenBank/DDBJ databases">
        <title>Cohnella phylogeny.</title>
        <authorList>
            <person name="Dunlap C."/>
        </authorList>
    </citation>
    <scope>NUCLEOTIDE SEQUENCE [LARGE SCALE GENOMIC DNA]</scope>
    <source>
        <strain evidence="7 8">DSM 25239</strain>
    </source>
</reference>
<evidence type="ECO:0000313" key="8">
    <source>
        <dbReference type="Proteomes" id="UP000553776"/>
    </source>
</evidence>
<dbReference type="PROSITE" id="PS00584">
    <property type="entry name" value="PFKB_KINASES_2"/>
    <property type="match status" value="1"/>
</dbReference>
<dbReference type="InterPro" id="IPR029056">
    <property type="entry name" value="Ribokinase-like"/>
</dbReference>
<dbReference type="GO" id="GO:0016301">
    <property type="term" value="F:kinase activity"/>
    <property type="evidence" value="ECO:0007669"/>
    <property type="project" value="UniProtKB-KW"/>
</dbReference>
<keyword evidence="5" id="KW-0067">ATP-binding</keyword>
<evidence type="ECO:0000256" key="3">
    <source>
        <dbReference type="ARBA" id="ARBA00022741"/>
    </source>
</evidence>
<dbReference type="GO" id="GO:0005524">
    <property type="term" value="F:ATP binding"/>
    <property type="evidence" value="ECO:0007669"/>
    <property type="project" value="UniProtKB-KW"/>
</dbReference>
<proteinExistence type="inferred from homology"/>
<dbReference type="PANTHER" id="PTHR43085">
    <property type="entry name" value="HEXOKINASE FAMILY MEMBER"/>
    <property type="match status" value="1"/>
</dbReference>
<feature type="domain" description="Carbohydrate kinase PfkB" evidence="6">
    <location>
        <begin position="8"/>
        <end position="314"/>
    </location>
</feature>
<dbReference type="EMBL" id="JACJVR010000140">
    <property type="protein sequence ID" value="MBB6695787.1"/>
    <property type="molecule type" value="Genomic_DNA"/>
</dbReference>
<accession>A0A841U529</accession>
<organism evidence="7 8">
    <name type="scientific">Cohnella xylanilytica</name>
    <dbReference type="NCBI Taxonomy" id="557555"/>
    <lineage>
        <taxon>Bacteria</taxon>
        <taxon>Bacillati</taxon>
        <taxon>Bacillota</taxon>
        <taxon>Bacilli</taxon>
        <taxon>Bacillales</taxon>
        <taxon>Paenibacillaceae</taxon>
        <taxon>Cohnella</taxon>
    </lineage>
</organism>
<evidence type="ECO:0000256" key="2">
    <source>
        <dbReference type="ARBA" id="ARBA00022679"/>
    </source>
</evidence>
<gene>
    <name evidence="7" type="ORF">H7B90_30780</name>
</gene>
<dbReference type="CDD" id="cd01167">
    <property type="entry name" value="bac_FRK"/>
    <property type="match status" value="1"/>
</dbReference>
<sequence length="329" mass="34935">MSTKTYDAVAIGECLIDFIPSGAFSESGGPLLERNPGGAPVNVMAALARLGKKTGFIGKVGNDPFGRYLADVLAERGIDAGGLAFADDAHTTMAFVHLDANGERSFHFARKPGADELLRAEEVDRERVGSAAVFHFGSVSLASEPARSATLFAARLAREAGALVSYDPNWRAPLWPSGEEEARRTILKGLELADVAKVSAEELVFLTGAEDAEEGTARLLARFGQLRLVLATLGAEGTYYRKPGAAGYVASYPVKTVDTTGAGDGFLGAFLYQALERMPLDVLDWSDEETREAVAFANAAGALATTRKGAIHSLASLREIEELQGLQVR</sequence>
<keyword evidence="3" id="KW-0547">Nucleotide-binding</keyword>
<comment type="similarity">
    <text evidence="1">Belongs to the carbohydrate kinase PfkB family.</text>
</comment>
<evidence type="ECO:0000256" key="5">
    <source>
        <dbReference type="ARBA" id="ARBA00022840"/>
    </source>
</evidence>
<keyword evidence="8" id="KW-1185">Reference proteome</keyword>
<keyword evidence="2" id="KW-0808">Transferase</keyword>
<evidence type="ECO:0000259" key="6">
    <source>
        <dbReference type="Pfam" id="PF00294"/>
    </source>
</evidence>
<dbReference type="RefSeq" id="WP_185139735.1">
    <property type="nucleotide sequence ID" value="NZ_JACJVR010000140.1"/>
</dbReference>
<dbReference type="SUPFAM" id="SSF53613">
    <property type="entry name" value="Ribokinase-like"/>
    <property type="match status" value="1"/>
</dbReference>
<dbReference type="AlphaFoldDB" id="A0A841U529"/>
<evidence type="ECO:0000313" key="7">
    <source>
        <dbReference type="EMBL" id="MBB6695787.1"/>
    </source>
</evidence>
<dbReference type="InterPro" id="IPR002173">
    <property type="entry name" value="Carboh/pur_kinase_PfkB_CS"/>
</dbReference>